<evidence type="ECO:0000313" key="1">
    <source>
        <dbReference type="EMBL" id="ARF67099.1"/>
    </source>
</evidence>
<dbReference type="Proteomes" id="UP000192727">
    <property type="component" value="Chromosome"/>
</dbReference>
<accession>A0A1V0UPA2</accession>
<organism evidence="1 2">
    <name type="scientific">Paenibacillus larvae subsp. pulvifaciens</name>
    <dbReference type="NCBI Taxonomy" id="1477"/>
    <lineage>
        <taxon>Bacteria</taxon>
        <taxon>Bacillati</taxon>
        <taxon>Bacillota</taxon>
        <taxon>Bacilli</taxon>
        <taxon>Bacillales</taxon>
        <taxon>Paenibacillaceae</taxon>
        <taxon>Paenibacillus</taxon>
    </lineage>
</organism>
<proteinExistence type="predicted"/>
<reference evidence="1 2" key="1">
    <citation type="submission" date="2017-03" db="EMBL/GenBank/DDBJ databases">
        <title>Paenibacillus larvae genome sequencing.</title>
        <authorList>
            <person name="Dingman D.W."/>
        </authorList>
    </citation>
    <scope>NUCLEOTIDE SEQUENCE [LARGE SCALE GENOMIC DNA]</scope>
    <source>
        <strain evidence="1 2">SAG 10367</strain>
    </source>
</reference>
<dbReference type="AlphaFoldDB" id="A0A1V0UPA2"/>
<sequence>MGRPLLYGYNHIIRPPLFFYVGSTENKKAENSSAFSKLSQGPKTGKSLFSYIKLAIPFY</sequence>
<dbReference type="EMBL" id="CP020557">
    <property type="protein sequence ID" value="ARF67099.1"/>
    <property type="molecule type" value="Genomic_DNA"/>
</dbReference>
<evidence type="ECO:0000313" key="2">
    <source>
        <dbReference type="Proteomes" id="UP000192727"/>
    </source>
</evidence>
<protein>
    <submittedName>
        <fullName evidence="1">Uncharacterized protein</fullName>
    </submittedName>
</protein>
<name>A0A1V0UPA2_9BACL</name>
<gene>
    <name evidence="1" type="ORF">B7C51_03650</name>
</gene>